<dbReference type="Proteomes" id="UP000680656">
    <property type="component" value="Chromosome"/>
</dbReference>
<evidence type="ECO:0000313" key="1">
    <source>
        <dbReference type="EMBL" id="QVV88445.1"/>
    </source>
</evidence>
<evidence type="ECO:0000313" key="2">
    <source>
        <dbReference type="Proteomes" id="UP000680656"/>
    </source>
</evidence>
<dbReference type="RefSeq" id="WP_214419254.1">
    <property type="nucleotide sequence ID" value="NZ_CP075546.1"/>
</dbReference>
<reference evidence="1 2" key="1">
    <citation type="submission" date="2021-05" db="EMBL/GenBank/DDBJ databases">
        <title>A novel Methanospirillum isolate from a pyrite-forming mixed culture.</title>
        <authorList>
            <person name="Bunk B."/>
            <person name="Sproer C."/>
            <person name="Spring S."/>
            <person name="Pester M."/>
        </authorList>
    </citation>
    <scope>NUCLEOTIDE SEQUENCE [LARGE SCALE GENOMIC DNA]</scope>
    <source>
        <strain evidence="1 2">J.3.6.1-F.2.7.3</strain>
    </source>
</reference>
<sequence>MISKAITNRTFRVDYISTRPETGGIYYKSVYAEKVTGSDEKLYVVGSGIYQ</sequence>
<protein>
    <submittedName>
        <fullName evidence="1">Uncharacterized protein</fullName>
    </submittedName>
</protein>
<accession>A0A8E7AW51</accession>
<dbReference type="EMBL" id="CP075546">
    <property type="protein sequence ID" value="QVV88445.1"/>
    <property type="molecule type" value="Genomic_DNA"/>
</dbReference>
<name>A0A8E7AW51_9EURY</name>
<keyword evidence="2" id="KW-1185">Reference proteome</keyword>
<dbReference type="AlphaFoldDB" id="A0A8E7AW51"/>
<proteinExistence type="predicted"/>
<dbReference type="KEGG" id="mrtj:KHC33_14125"/>
<organism evidence="1 2">
    <name type="scientific">Methanospirillum purgamenti</name>
    <dbReference type="NCBI Taxonomy" id="2834276"/>
    <lineage>
        <taxon>Archaea</taxon>
        <taxon>Methanobacteriati</taxon>
        <taxon>Methanobacteriota</taxon>
        <taxon>Stenosarchaea group</taxon>
        <taxon>Methanomicrobia</taxon>
        <taxon>Methanomicrobiales</taxon>
        <taxon>Methanospirillaceae</taxon>
        <taxon>Methanospirillum</taxon>
    </lineage>
</organism>
<gene>
    <name evidence="1" type="ORF">KHC33_14125</name>
</gene>
<dbReference type="GeneID" id="65098343"/>